<dbReference type="GO" id="GO:0019629">
    <property type="term" value="P:propionate catabolic process, 2-methylcitrate cycle"/>
    <property type="evidence" value="ECO:0007669"/>
    <property type="project" value="TreeGrafter"/>
</dbReference>
<keyword evidence="8 17" id="KW-0004">4Fe-4S</keyword>
<dbReference type="Pfam" id="PF06434">
    <property type="entry name" value="Aconitase_2_N"/>
    <property type="match status" value="1"/>
</dbReference>
<dbReference type="PIRSF" id="PIRSF036687">
    <property type="entry name" value="AcnB"/>
    <property type="match status" value="1"/>
</dbReference>
<keyword evidence="11" id="KW-0694">RNA-binding</keyword>
<dbReference type="CDD" id="cd01576">
    <property type="entry name" value="AcnB_Swivel"/>
    <property type="match status" value="1"/>
</dbReference>
<dbReference type="InterPro" id="IPR015929">
    <property type="entry name" value="Aconitase_B_swivel"/>
</dbReference>
<keyword evidence="13 17" id="KW-0411">Iron-sulfur</keyword>
<evidence type="ECO:0000256" key="6">
    <source>
        <dbReference type="ARBA" id="ARBA00013250"/>
    </source>
</evidence>
<dbReference type="InterPro" id="IPR018136">
    <property type="entry name" value="Aconitase_4Fe-4S_BS"/>
</dbReference>
<dbReference type="EMBL" id="CP066539">
    <property type="protein sequence ID" value="QRL04920.1"/>
    <property type="molecule type" value="Genomic_DNA"/>
</dbReference>
<gene>
    <name evidence="22" type="primary">acnB</name>
    <name evidence="22" type="ORF">JDS37_08285</name>
</gene>
<evidence type="ECO:0000313" key="23">
    <source>
        <dbReference type="Proteomes" id="UP000663479"/>
    </source>
</evidence>
<dbReference type="GO" id="GO:0005829">
    <property type="term" value="C:cytosol"/>
    <property type="evidence" value="ECO:0007669"/>
    <property type="project" value="InterPro"/>
</dbReference>
<feature type="domain" description="Aconitase B HEAT-like" evidence="21">
    <location>
        <begin position="4"/>
        <end position="156"/>
    </location>
</feature>
<dbReference type="InterPro" id="IPR015931">
    <property type="entry name" value="Acnase/IPM_dHydase_lsu_aba_1/3"/>
</dbReference>
<dbReference type="InterPro" id="IPR036008">
    <property type="entry name" value="Aconitase_4Fe-4S_dom"/>
</dbReference>
<feature type="domain" description="Aconitase/3-isopropylmalate dehydratase large subunit alpha/beta/alpha" evidence="19">
    <location>
        <begin position="472"/>
        <end position="819"/>
    </location>
</feature>
<dbReference type="GO" id="GO:0046872">
    <property type="term" value="F:metal ion binding"/>
    <property type="evidence" value="ECO:0007669"/>
    <property type="project" value="UniProtKB-KW"/>
</dbReference>
<dbReference type="NCBIfam" id="TIGR00117">
    <property type="entry name" value="acnB"/>
    <property type="match status" value="1"/>
</dbReference>
<dbReference type="Pfam" id="PF11791">
    <property type="entry name" value="Aconitase_B_N"/>
    <property type="match status" value="1"/>
</dbReference>
<name>A0AAP9ZIR4_9GAMM</name>
<evidence type="ECO:0000259" key="21">
    <source>
        <dbReference type="Pfam" id="PF11791"/>
    </source>
</evidence>
<dbReference type="FunFam" id="3.30.499.10:FF:000008">
    <property type="entry name" value="Aconitate hydratase B"/>
    <property type="match status" value="1"/>
</dbReference>
<evidence type="ECO:0000256" key="17">
    <source>
        <dbReference type="PIRSR" id="PIRSR036687-1"/>
    </source>
</evidence>
<dbReference type="InterPro" id="IPR001030">
    <property type="entry name" value="Acoase/IPM_deHydtase_lsu_aba"/>
</dbReference>
<evidence type="ECO:0000256" key="11">
    <source>
        <dbReference type="ARBA" id="ARBA00022884"/>
    </source>
</evidence>
<feature type="binding site" evidence="18">
    <location>
        <position position="792"/>
    </location>
    <ligand>
        <name>substrate</name>
    </ligand>
</feature>
<sequence length="867" mass="94365">MLEAYRQHVEERAAEGVPPKPLNAEQVAALIELLKNPPAGEEEFILDLITNRVPPGVDEAAYVKAGFLTAIAKGEATSPLIDKIHAVKLLGTMQGGYNIVSMVELLDNEELAREAGEQLKHTLLMFDAFHDVEERAKKGNAVAKDVIQSWADAEWFLSKPALEEKISLTVFKVPGETNTDDLSPAPDAWSRPDIPLHANAMLKNEREGIEPEVQGTTGPLKQIEEVKAKGFPVAYVGDVVGTGSSRKSATNSVLWFFGDDIPYVPNKRAGGFCFGAKIAPIFFNTMEDSGALPVEMDVTKLAMGDIIDVYPYEGKVCKHGTDEVLTTFELKTQLILDEVRAGGRIPLIIGRGLTGKARESLGLEPSDVFRLPDQPVDTGKGFTLAQKMVGKACGMDGVRPGMYCEPKMTTVGSQDTTGPMTRDELKDLACLGFQADLVMQSFCHTAAYPKPVDVDTHHTLPDFIMNRGGVSLRPGDGIIHSWLNRMLLPDTVGTGGDSHTRFPLGISFPAGSGLVAFAAATGVMPLDMPESVLVRFKGERQPGVTLRDLVHAIPLYAIKQGLLTVEKSGKKNAFSGRVLEIEGLEDLTVEQAFELSDASAERSAAGCTITLSEESVTEYLKSNITLLKWMIANGYGDERTISRRIEGMEAWLENPSLMRADKDADYAEIIEIDLSEIKEPVLCAPNDPDDARLLSDVAGEKIDEVFIGSCMTNIGHFRAAGKLLEKQPAGSLKTRLWLAPPTKMDQHQLTEEGYYGIYGRAGARMEMPGCSLCMGNQARVAAKSTVVSTSTRNFPNRLGDGANVYLASAELAAVAAVEGRLPTVEEYQRYMGEFDALAGEIYRYMNFHEIEEYQKIASNVIPVAQEA</sequence>
<evidence type="ECO:0000256" key="8">
    <source>
        <dbReference type="ARBA" id="ARBA00022485"/>
    </source>
</evidence>
<dbReference type="Gene3D" id="3.30.499.10">
    <property type="entry name" value="Aconitase, domain 3"/>
    <property type="match status" value="2"/>
</dbReference>
<feature type="domain" description="Aconitase B swivel" evidence="20">
    <location>
        <begin position="168"/>
        <end position="382"/>
    </location>
</feature>
<accession>A0AAP9ZIR4</accession>
<reference evidence="22" key="1">
    <citation type="submission" date="2020-12" db="EMBL/GenBank/DDBJ databases">
        <title>Genome reconstruction of Halomonas venusta strain DSM 4743.</title>
        <authorList>
            <person name="Aguirre-Garrido J.F."/>
            <person name="Hernandez-Soto L.M."/>
            <person name="Martinez-Abarca F."/>
        </authorList>
    </citation>
    <scope>NUCLEOTIDE SEQUENCE</scope>
    <source>
        <strain evidence="22">4743</strain>
    </source>
</reference>
<dbReference type="InterPro" id="IPR050926">
    <property type="entry name" value="Aconitase/IPM_isomerase"/>
</dbReference>
<comment type="similarity">
    <text evidence="4 16">Belongs to the aconitase/IPM isomerase family.</text>
</comment>
<evidence type="ECO:0000256" key="10">
    <source>
        <dbReference type="ARBA" id="ARBA00022723"/>
    </source>
</evidence>
<feature type="binding site" evidence="17">
    <location>
        <position position="710"/>
    </location>
    <ligand>
        <name>[4Fe-4S] cluster</name>
        <dbReference type="ChEBI" id="CHEBI:49883"/>
    </ligand>
</feature>
<evidence type="ECO:0000313" key="22">
    <source>
        <dbReference type="EMBL" id="QRL04920.1"/>
    </source>
</evidence>
<dbReference type="EC" id="4.2.1.3" evidence="5 16"/>
<evidence type="ECO:0000259" key="20">
    <source>
        <dbReference type="Pfam" id="PF06434"/>
    </source>
</evidence>
<comment type="catalytic activity">
    <reaction evidence="1 16">
        <text>(2S,3R)-3-hydroxybutane-1,2,3-tricarboxylate = 2-methyl-cis-aconitate + H2O</text>
        <dbReference type="Rhea" id="RHEA:17941"/>
        <dbReference type="ChEBI" id="CHEBI:15377"/>
        <dbReference type="ChEBI" id="CHEBI:57429"/>
        <dbReference type="ChEBI" id="CHEBI:57872"/>
        <dbReference type="EC" id="4.2.1.99"/>
    </reaction>
</comment>
<dbReference type="EC" id="4.2.1.99" evidence="6 16"/>
<dbReference type="FunFam" id="3.20.19.10:FF:000004">
    <property type="entry name" value="Aconitate hydratase B"/>
    <property type="match status" value="1"/>
</dbReference>
<dbReference type="InterPro" id="IPR015932">
    <property type="entry name" value="Aconitase_dom2"/>
</dbReference>
<dbReference type="CDD" id="cd01581">
    <property type="entry name" value="AcnB"/>
    <property type="match status" value="1"/>
</dbReference>
<proteinExistence type="inferred from homology"/>
<evidence type="ECO:0000256" key="16">
    <source>
        <dbReference type="PIRNR" id="PIRNR036687"/>
    </source>
</evidence>
<dbReference type="PANTHER" id="PTHR43160">
    <property type="entry name" value="ACONITATE HYDRATASE B"/>
    <property type="match status" value="1"/>
</dbReference>
<dbReference type="FunFam" id="3.30.499.10:FF:000001">
    <property type="entry name" value="Aconitate hydratase B"/>
    <property type="match status" value="1"/>
</dbReference>
<evidence type="ECO:0000256" key="13">
    <source>
        <dbReference type="ARBA" id="ARBA00023014"/>
    </source>
</evidence>
<dbReference type="GO" id="GO:0051539">
    <property type="term" value="F:4 iron, 4 sulfur cluster binding"/>
    <property type="evidence" value="ECO:0007669"/>
    <property type="project" value="UniProtKB-KW"/>
</dbReference>
<dbReference type="Gene3D" id="1.25.40.310">
    <property type="entry name" value="Aconitate B, HEAT-like domain"/>
    <property type="match status" value="1"/>
</dbReference>
<dbReference type="InterPro" id="IPR015928">
    <property type="entry name" value="Aconitase/3IPM_dehydase_swvl"/>
</dbReference>
<dbReference type="Proteomes" id="UP000663479">
    <property type="component" value="Chromosome"/>
</dbReference>
<dbReference type="PANTHER" id="PTHR43160:SF4">
    <property type="entry name" value="ACONITATE HYDRATASE B"/>
    <property type="match status" value="1"/>
</dbReference>
<evidence type="ECO:0000256" key="12">
    <source>
        <dbReference type="ARBA" id="ARBA00023004"/>
    </source>
</evidence>
<dbReference type="PROSITE" id="PS00450">
    <property type="entry name" value="ACONITASE_1"/>
    <property type="match status" value="1"/>
</dbReference>
<keyword evidence="12 17" id="KW-0408">Iron</keyword>
<dbReference type="FunFam" id="1.25.40.310:FF:000001">
    <property type="entry name" value="Aconitate hydratase B"/>
    <property type="match status" value="1"/>
</dbReference>
<dbReference type="InterPro" id="IPR015933">
    <property type="entry name" value="Aconitase_B_HEAT-like_dom"/>
</dbReference>
<feature type="binding site" evidence="17">
    <location>
        <position position="773"/>
    </location>
    <ligand>
        <name>[4Fe-4S] cluster</name>
        <dbReference type="ChEBI" id="CHEBI:49883"/>
    </ligand>
</feature>
<keyword evidence="10 17" id="KW-0479">Metal-binding</keyword>
<dbReference type="Gene3D" id="3.20.19.10">
    <property type="entry name" value="Aconitase, domain 4"/>
    <property type="match status" value="1"/>
</dbReference>
<feature type="binding site" evidence="18">
    <location>
        <begin position="414"/>
        <end position="416"/>
    </location>
    <ligand>
        <name>substrate</name>
    </ligand>
</feature>
<comment type="pathway">
    <text evidence="3">Organic acid metabolism; propanoate degradation.</text>
</comment>
<dbReference type="GO" id="GO:0006099">
    <property type="term" value="P:tricarboxylic acid cycle"/>
    <property type="evidence" value="ECO:0007669"/>
    <property type="project" value="UniProtKB-KW"/>
</dbReference>
<feature type="binding site" evidence="18">
    <location>
        <begin position="244"/>
        <end position="246"/>
    </location>
    <ligand>
        <name>substrate</name>
    </ligand>
</feature>
<dbReference type="SUPFAM" id="SSF52016">
    <property type="entry name" value="LeuD/IlvD-like"/>
    <property type="match status" value="1"/>
</dbReference>
<comment type="catalytic activity">
    <reaction evidence="15 16">
        <text>citrate = D-threo-isocitrate</text>
        <dbReference type="Rhea" id="RHEA:10336"/>
        <dbReference type="ChEBI" id="CHEBI:15562"/>
        <dbReference type="ChEBI" id="CHEBI:16947"/>
        <dbReference type="EC" id="4.2.1.3"/>
    </reaction>
</comment>
<evidence type="ECO:0000256" key="9">
    <source>
        <dbReference type="ARBA" id="ARBA00022532"/>
    </source>
</evidence>
<dbReference type="InterPro" id="IPR004406">
    <property type="entry name" value="Aconitase_B"/>
</dbReference>
<feature type="binding site" evidence="17">
    <location>
        <position position="770"/>
    </location>
    <ligand>
        <name>[4Fe-4S] cluster</name>
        <dbReference type="ChEBI" id="CHEBI:49883"/>
    </ligand>
</feature>
<evidence type="ECO:0000256" key="15">
    <source>
        <dbReference type="ARBA" id="ARBA00023501"/>
    </source>
</evidence>
<feature type="binding site" evidence="18">
    <location>
        <position position="191"/>
    </location>
    <ligand>
        <name>substrate</name>
    </ligand>
</feature>
<comment type="cofactor">
    <cofactor evidence="17">
        <name>[4Fe-4S] cluster</name>
        <dbReference type="ChEBI" id="CHEBI:49883"/>
    </cofactor>
    <text evidence="17">Binds 1 [4Fe-4S] cluster per subunit.</text>
</comment>
<evidence type="ECO:0000256" key="5">
    <source>
        <dbReference type="ARBA" id="ARBA00012926"/>
    </source>
</evidence>
<keyword evidence="14 16" id="KW-0456">Lyase</keyword>
<dbReference type="GO" id="GO:0047456">
    <property type="term" value="F:2-methylisocitrate dehydratase activity"/>
    <property type="evidence" value="ECO:0007669"/>
    <property type="project" value="UniProtKB-EC"/>
</dbReference>
<organism evidence="22 23">
    <name type="scientific">Vreelandella venusta</name>
    <dbReference type="NCBI Taxonomy" id="44935"/>
    <lineage>
        <taxon>Bacteria</taxon>
        <taxon>Pseudomonadati</taxon>
        <taxon>Pseudomonadota</taxon>
        <taxon>Gammaproteobacteria</taxon>
        <taxon>Oceanospirillales</taxon>
        <taxon>Halomonadaceae</taxon>
        <taxon>Vreelandella</taxon>
    </lineage>
</organism>
<dbReference type="GO" id="GO:0003730">
    <property type="term" value="F:mRNA 3'-UTR binding"/>
    <property type="evidence" value="ECO:0007669"/>
    <property type="project" value="UniProtKB-ARBA"/>
</dbReference>
<comment type="pathway">
    <text evidence="2 16">Carbohydrate metabolism; tricarboxylic acid cycle; isocitrate from oxaloacetate: step 2/2.</text>
</comment>
<dbReference type="SUPFAM" id="SSF74778">
    <property type="entry name" value="Aconitase B, N-terminal domain"/>
    <property type="match status" value="1"/>
</dbReference>
<feature type="binding site" evidence="18">
    <location>
        <position position="797"/>
    </location>
    <ligand>
        <name>substrate</name>
    </ligand>
</feature>
<evidence type="ECO:0000256" key="1">
    <source>
        <dbReference type="ARBA" id="ARBA00000118"/>
    </source>
</evidence>
<protein>
    <recommendedName>
        <fullName evidence="7 16">Aconitate hydratase B</fullName>
        <ecNumber evidence="5 16">4.2.1.3</ecNumber>
        <ecNumber evidence="6 16">4.2.1.99</ecNumber>
    </recommendedName>
    <alternativeName>
        <fullName evidence="16">2-methylisocitrate dehydratase</fullName>
    </alternativeName>
</protein>
<evidence type="ECO:0000256" key="18">
    <source>
        <dbReference type="PIRSR" id="PIRSR036687-2"/>
    </source>
</evidence>
<dbReference type="AlphaFoldDB" id="A0AAP9ZIR4"/>
<keyword evidence="9 16" id="KW-0816">Tricarboxylic acid cycle</keyword>
<dbReference type="NCBIfam" id="NF006690">
    <property type="entry name" value="PRK09238.1"/>
    <property type="match status" value="1"/>
</dbReference>
<feature type="binding site" evidence="18">
    <location>
        <position position="498"/>
    </location>
    <ligand>
        <name>substrate</name>
    </ligand>
</feature>
<evidence type="ECO:0000256" key="4">
    <source>
        <dbReference type="ARBA" id="ARBA00007185"/>
    </source>
</evidence>
<dbReference type="Pfam" id="PF00330">
    <property type="entry name" value="Aconitase"/>
    <property type="match status" value="1"/>
</dbReference>
<dbReference type="Gene3D" id="3.40.1060.10">
    <property type="entry name" value="Aconitase, Domain 2"/>
    <property type="match status" value="1"/>
</dbReference>
<evidence type="ECO:0000259" key="19">
    <source>
        <dbReference type="Pfam" id="PF00330"/>
    </source>
</evidence>
<dbReference type="SUPFAM" id="SSF53732">
    <property type="entry name" value="Aconitase iron-sulfur domain"/>
    <property type="match status" value="1"/>
</dbReference>
<dbReference type="GO" id="GO:0003994">
    <property type="term" value="F:aconitate hydratase activity"/>
    <property type="evidence" value="ECO:0007669"/>
    <property type="project" value="UniProtKB-EC"/>
</dbReference>
<dbReference type="InterPro" id="IPR036288">
    <property type="entry name" value="Aconitase_B_HEAT-like_dom_sf"/>
</dbReference>
<dbReference type="RefSeq" id="WP_146945211.1">
    <property type="nucleotide sequence ID" value="NZ_BJUL01000022.1"/>
</dbReference>
<evidence type="ECO:0000256" key="3">
    <source>
        <dbReference type="ARBA" id="ARBA00005026"/>
    </source>
</evidence>
<evidence type="ECO:0000256" key="7">
    <source>
        <dbReference type="ARBA" id="ARBA00019379"/>
    </source>
</evidence>
<evidence type="ECO:0000256" key="14">
    <source>
        <dbReference type="ARBA" id="ARBA00023239"/>
    </source>
</evidence>
<evidence type="ECO:0000256" key="2">
    <source>
        <dbReference type="ARBA" id="ARBA00004717"/>
    </source>
</evidence>